<evidence type="ECO:0000313" key="1">
    <source>
        <dbReference type="EMBL" id="KAI3759815.1"/>
    </source>
</evidence>
<evidence type="ECO:0000313" key="2">
    <source>
        <dbReference type="Proteomes" id="UP001055879"/>
    </source>
</evidence>
<reference evidence="1 2" key="2">
    <citation type="journal article" date="2022" name="Mol. Ecol. Resour.">
        <title>The genomes of chicory, endive, great burdock and yacon provide insights into Asteraceae paleo-polyploidization history and plant inulin production.</title>
        <authorList>
            <person name="Fan W."/>
            <person name="Wang S."/>
            <person name="Wang H."/>
            <person name="Wang A."/>
            <person name="Jiang F."/>
            <person name="Liu H."/>
            <person name="Zhao H."/>
            <person name="Xu D."/>
            <person name="Zhang Y."/>
        </authorList>
    </citation>
    <scope>NUCLEOTIDE SEQUENCE [LARGE SCALE GENOMIC DNA]</scope>
    <source>
        <strain evidence="2">cv. Niubang</strain>
    </source>
</reference>
<gene>
    <name evidence="1" type="ORF">L6452_07893</name>
</gene>
<name>A0ACB9EME7_ARCLA</name>
<keyword evidence="2" id="KW-1185">Reference proteome</keyword>
<reference evidence="2" key="1">
    <citation type="journal article" date="2022" name="Mol. Ecol. Resour.">
        <title>The genomes of chicory, endive, great burdock and yacon provide insights into Asteraceae palaeo-polyploidization history and plant inulin production.</title>
        <authorList>
            <person name="Fan W."/>
            <person name="Wang S."/>
            <person name="Wang H."/>
            <person name="Wang A."/>
            <person name="Jiang F."/>
            <person name="Liu H."/>
            <person name="Zhao H."/>
            <person name="Xu D."/>
            <person name="Zhang Y."/>
        </authorList>
    </citation>
    <scope>NUCLEOTIDE SEQUENCE [LARGE SCALE GENOMIC DNA]</scope>
    <source>
        <strain evidence="2">cv. Niubang</strain>
    </source>
</reference>
<protein>
    <submittedName>
        <fullName evidence="1">Uncharacterized protein</fullName>
    </submittedName>
</protein>
<accession>A0ACB9EME7</accession>
<dbReference type="Proteomes" id="UP001055879">
    <property type="component" value="Linkage Group LG02"/>
</dbReference>
<comment type="caution">
    <text evidence="1">The sequence shown here is derived from an EMBL/GenBank/DDBJ whole genome shotgun (WGS) entry which is preliminary data.</text>
</comment>
<organism evidence="1 2">
    <name type="scientific">Arctium lappa</name>
    <name type="common">Greater burdock</name>
    <name type="synonym">Lappa major</name>
    <dbReference type="NCBI Taxonomy" id="4217"/>
    <lineage>
        <taxon>Eukaryota</taxon>
        <taxon>Viridiplantae</taxon>
        <taxon>Streptophyta</taxon>
        <taxon>Embryophyta</taxon>
        <taxon>Tracheophyta</taxon>
        <taxon>Spermatophyta</taxon>
        <taxon>Magnoliopsida</taxon>
        <taxon>eudicotyledons</taxon>
        <taxon>Gunneridae</taxon>
        <taxon>Pentapetalae</taxon>
        <taxon>asterids</taxon>
        <taxon>campanulids</taxon>
        <taxon>Asterales</taxon>
        <taxon>Asteraceae</taxon>
        <taxon>Carduoideae</taxon>
        <taxon>Cardueae</taxon>
        <taxon>Arctiinae</taxon>
        <taxon>Arctium</taxon>
    </lineage>
</organism>
<sequence length="127" mass="14567">MAANLSHSNSISVVFNGSNYILWHHHMTILLKSHGLYTYVTGASKLPVQAATENAIDFAKRMNEWDINNARILGFINASTTPEINQQFLGYVTAKSLWDFLAKRYTSSGKSHQYQLWMLRYFVFTPF</sequence>
<proteinExistence type="predicted"/>
<dbReference type="EMBL" id="CM042048">
    <property type="protein sequence ID" value="KAI3759815.1"/>
    <property type="molecule type" value="Genomic_DNA"/>
</dbReference>